<evidence type="ECO:0000313" key="1">
    <source>
        <dbReference type="EMBL" id="KAK9289440.1"/>
    </source>
</evidence>
<dbReference type="AlphaFoldDB" id="A0AAP0S230"/>
<accession>A0AAP0S230</accession>
<protein>
    <submittedName>
        <fullName evidence="1">Uncharacterized protein</fullName>
    </submittedName>
</protein>
<proteinExistence type="predicted"/>
<organism evidence="1 2">
    <name type="scientific">Liquidambar formosana</name>
    <name type="common">Formosan gum</name>
    <dbReference type="NCBI Taxonomy" id="63359"/>
    <lineage>
        <taxon>Eukaryota</taxon>
        <taxon>Viridiplantae</taxon>
        <taxon>Streptophyta</taxon>
        <taxon>Embryophyta</taxon>
        <taxon>Tracheophyta</taxon>
        <taxon>Spermatophyta</taxon>
        <taxon>Magnoliopsida</taxon>
        <taxon>eudicotyledons</taxon>
        <taxon>Gunneridae</taxon>
        <taxon>Pentapetalae</taxon>
        <taxon>Saxifragales</taxon>
        <taxon>Altingiaceae</taxon>
        <taxon>Liquidambar</taxon>
    </lineage>
</organism>
<name>A0AAP0S230_LIQFO</name>
<dbReference type="EMBL" id="JBBPBK010000002">
    <property type="protein sequence ID" value="KAK9289440.1"/>
    <property type="molecule type" value="Genomic_DNA"/>
</dbReference>
<reference evidence="1 2" key="1">
    <citation type="journal article" date="2024" name="Plant J.">
        <title>Genome sequences and population genomics reveal climatic adaptation and genomic divergence between two closely related sweetgum species.</title>
        <authorList>
            <person name="Xu W.Q."/>
            <person name="Ren C.Q."/>
            <person name="Zhang X.Y."/>
            <person name="Comes H.P."/>
            <person name="Liu X.H."/>
            <person name="Li Y.G."/>
            <person name="Kettle C.J."/>
            <person name="Jalonen R."/>
            <person name="Gaisberger H."/>
            <person name="Ma Y.Z."/>
            <person name="Qiu Y.X."/>
        </authorList>
    </citation>
    <scope>NUCLEOTIDE SEQUENCE [LARGE SCALE GENOMIC DNA]</scope>
    <source>
        <strain evidence="1">Hangzhou</strain>
    </source>
</reference>
<gene>
    <name evidence="1" type="ORF">L1049_007595</name>
</gene>
<sequence>MDLFRPVHQQWHLMKLLATLKKDAKIHEAYTPTPKNLEYMGKLELLDIAYFYSYMLRIFAVLNPTAGSLPVLNMLSFTPGFLVNLWGALERSLFPGKDEVSEDNYVSTSKISGNNNKGIFEKNQKRATKDGGNKWFTCIT</sequence>
<evidence type="ECO:0000313" key="2">
    <source>
        <dbReference type="Proteomes" id="UP001415857"/>
    </source>
</evidence>
<keyword evidence="2" id="KW-1185">Reference proteome</keyword>
<comment type="caution">
    <text evidence="1">The sequence shown here is derived from an EMBL/GenBank/DDBJ whole genome shotgun (WGS) entry which is preliminary data.</text>
</comment>
<dbReference type="Proteomes" id="UP001415857">
    <property type="component" value="Unassembled WGS sequence"/>
</dbReference>